<dbReference type="GO" id="GO:0005615">
    <property type="term" value="C:extracellular space"/>
    <property type="evidence" value="ECO:0007669"/>
    <property type="project" value="InterPro"/>
</dbReference>
<evidence type="ECO:0000259" key="4">
    <source>
        <dbReference type="Pfam" id="PF14252"/>
    </source>
</evidence>
<dbReference type="Proteomes" id="UP000757435">
    <property type="component" value="Unassembled WGS sequence"/>
</dbReference>
<dbReference type="PANTHER" id="PTHR38340">
    <property type="entry name" value="S-LAYER PROTEIN"/>
    <property type="match status" value="1"/>
</dbReference>
<keyword evidence="2" id="KW-0964">Secreted</keyword>
<dbReference type="Gene3D" id="2.150.10.10">
    <property type="entry name" value="Serralysin-like metalloprotease, C-terminal"/>
    <property type="match status" value="2"/>
</dbReference>
<feature type="compositionally biased region" description="Gly residues" evidence="3">
    <location>
        <begin position="675"/>
        <end position="687"/>
    </location>
</feature>
<dbReference type="Gene3D" id="2.60.120.200">
    <property type="match status" value="1"/>
</dbReference>
<evidence type="ECO:0000256" key="3">
    <source>
        <dbReference type="SAM" id="MobiDB-lite"/>
    </source>
</evidence>
<evidence type="ECO:0000256" key="1">
    <source>
        <dbReference type="ARBA" id="ARBA00004613"/>
    </source>
</evidence>
<dbReference type="SUPFAM" id="SSF49899">
    <property type="entry name" value="Concanavalin A-like lectins/glucanases"/>
    <property type="match status" value="1"/>
</dbReference>
<evidence type="ECO:0000313" key="6">
    <source>
        <dbReference type="Proteomes" id="UP000757435"/>
    </source>
</evidence>
<protein>
    <submittedName>
        <fullName evidence="5">DUF4347 domain-containing protein</fullName>
    </submittedName>
</protein>
<feature type="region of interest" description="Disordered" evidence="3">
    <location>
        <begin position="550"/>
        <end position="687"/>
    </location>
</feature>
<dbReference type="InterPro" id="IPR013320">
    <property type="entry name" value="ConA-like_dom_sf"/>
</dbReference>
<dbReference type="PANTHER" id="PTHR38340:SF1">
    <property type="entry name" value="S-LAYER PROTEIN"/>
    <property type="match status" value="1"/>
</dbReference>
<accession>A0A951Q9J8</accession>
<dbReference type="InterPro" id="IPR050557">
    <property type="entry name" value="RTX_toxin/Mannuronan_C5-epim"/>
</dbReference>
<name>A0A951Q9J8_9CYAN</name>
<feature type="compositionally biased region" description="Low complexity" evidence="3">
    <location>
        <begin position="572"/>
        <end position="584"/>
    </location>
</feature>
<evidence type="ECO:0000313" key="5">
    <source>
        <dbReference type="EMBL" id="MBW4659247.1"/>
    </source>
</evidence>
<dbReference type="PROSITE" id="PS00330">
    <property type="entry name" value="HEMOLYSIN_CALCIUM"/>
    <property type="match status" value="3"/>
</dbReference>
<dbReference type="AlphaFoldDB" id="A0A951Q9J8"/>
<organism evidence="5 6">
    <name type="scientific">Drouetiella hepatica Uher 2000/2452</name>
    <dbReference type="NCBI Taxonomy" id="904376"/>
    <lineage>
        <taxon>Bacteria</taxon>
        <taxon>Bacillati</taxon>
        <taxon>Cyanobacteriota</taxon>
        <taxon>Cyanophyceae</taxon>
        <taxon>Oculatellales</taxon>
        <taxon>Oculatellaceae</taxon>
        <taxon>Drouetiella</taxon>
    </lineage>
</organism>
<dbReference type="InterPro" id="IPR001343">
    <property type="entry name" value="Hemolysn_Ca-bd"/>
</dbReference>
<dbReference type="Pfam" id="PF14252">
    <property type="entry name" value="DUF4347"/>
    <property type="match status" value="1"/>
</dbReference>
<reference evidence="5" key="1">
    <citation type="submission" date="2021-05" db="EMBL/GenBank/DDBJ databases">
        <authorList>
            <person name="Pietrasiak N."/>
            <person name="Ward R."/>
            <person name="Stajich J.E."/>
            <person name="Kurbessoian T."/>
        </authorList>
    </citation>
    <scope>NUCLEOTIDE SEQUENCE</scope>
    <source>
        <strain evidence="5">UHER 2000/2452</strain>
    </source>
</reference>
<dbReference type="Pfam" id="PF00353">
    <property type="entry name" value="HemolysinCabind"/>
    <property type="match status" value="6"/>
</dbReference>
<dbReference type="InterPro" id="IPR018511">
    <property type="entry name" value="Hemolysin-typ_Ca-bd_CS"/>
</dbReference>
<feature type="compositionally biased region" description="Basic and acidic residues" evidence="3">
    <location>
        <begin position="652"/>
        <end position="663"/>
    </location>
</feature>
<dbReference type="EMBL" id="JAHHHD010000010">
    <property type="protein sequence ID" value="MBW4659247.1"/>
    <property type="molecule type" value="Genomic_DNA"/>
</dbReference>
<evidence type="ECO:0000256" key="2">
    <source>
        <dbReference type="ARBA" id="ARBA00022525"/>
    </source>
</evidence>
<dbReference type="GO" id="GO:0005509">
    <property type="term" value="F:calcium ion binding"/>
    <property type="evidence" value="ECO:0007669"/>
    <property type="project" value="InterPro"/>
</dbReference>
<gene>
    <name evidence="5" type="ORF">KME15_11270</name>
</gene>
<proteinExistence type="predicted"/>
<comment type="subcellular location">
    <subcellularLocation>
        <location evidence="1">Secreted</location>
    </subcellularLocation>
</comment>
<dbReference type="NCBIfam" id="TIGR03661">
    <property type="entry name" value="T1SS_VCA0849"/>
    <property type="match status" value="1"/>
</dbReference>
<reference evidence="5" key="2">
    <citation type="journal article" date="2022" name="Microbiol. Resour. Announc.">
        <title>Metagenome Sequencing to Explore Phylogenomics of Terrestrial Cyanobacteria.</title>
        <authorList>
            <person name="Ward R.D."/>
            <person name="Stajich J.E."/>
            <person name="Johansen J.R."/>
            <person name="Huntemann M."/>
            <person name="Clum A."/>
            <person name="Foster B."/>
            <person name="Foster B."/>
            <person name="Roux S."/>
            <person name="Palaniappan K."/>
            <person name="Varghese N."/>
            <person name="Mukherjee S."/>
            <person name="Reddy T.B.K."/>
            <person name="Daum C."/>
            <person name="Copeland A."/>
            <person name="Chen I.A."/>
            <person name="Ivanova N.N."/>
            <person name="Kyrpides N.C."/>
            <person name="Shapiro N."/>
            <person name="Eloe-Fadrosh E.A."/>
            <person name="Pietrasiak N."/>
        </authorList>
    </citation>
    <scope>NUCLEOTIDE SEQUENCE</scope>
    <source>
        <strain evidence="5">UHER 2000/2452</strain>
    </source>
</reference>
<comment type="caution">
    <text evidence="5">The sequence shown here is derived from an EMBL/GenBank/DDBJ whole genome shotgun (WGS) entry which is preliminary data.</text>
</comment>
<dbReference type="SUPFAM" id="SSF51120">
    <property type="entry name" value="beta-Roll"/>
    <property type="match status" value="2"/>
</dbReference>
<dbReference type="InterPro" id="IPR011049">
    <property type="entry name" value="Serralysin-like_metalloprot_C"/>
</dbReference>
<dbReference type="PRINTS" id="PR00313">
    <property type="entry name" value="CABNDNGRPT"/>
</dbReference>
<feature type="domain" description="DUF4347" evidence="4">
    <location>
        <begin position="9"/>
        <end position="179"/>
    </location>
</feature>
<sequence>MNFLKSSALVVVDSTVDHYESLIQGIQPGAEVIVLDAADGVEQLTQAIAKRTNLNSLHIVSHGRSGEIHLGAIVLNTQTLKQYTQQIRNWAKALATNAEILLYGCEVAAGEAGRAFVQHMSQLTGVNVAASTTLTGSSAQGGNWQLEHITSGTSSTANPRRVSPLAFQSQTLATYPGVLAVLLSETFREADVTERPWQFGIGTGTVSANPFLTARATVAPSQNGLPGAGTAIDTPGNGALRLTGVANDQATFAIYDRPLSQADGLTITFDSYAYGGTSFNGSNGDGISFFLVDGSTNATPISTAGAFGGSLGYAQKQVQGIPGIVGGYLGVGYDEFGNYSTSIEDTSLQRPTPAGVATPVRDSIAVRGSAASQYAFLGGTSTLDIGVDNPTATTRDAAQRRTRIDLSPTGILTVRVDLNSDNDFADQGEVVINNLDVTPINGALPSSFKIGFAGSTGAATNIHEVRNLIVRDFVPPDIIIPPPVVDPGTPGDLDDGCLPGRNIKGNSTTNQIRGTLNSDTLIGFAGNDLLQGRGCNDRLDAGRGNDRMFGNGGRDALNGQQGNDRGLGGRGNDQLLGGLGNDNLDGGDGRDLVEGGRGNDTLKGGRGFDTLDGGRNEDRIDGNIGNDTLRGRQDNDILRGNGGNDTLSGGLGRDRLGGNRKQDVVSGNRGNDALYGGGGSDTLEGGQGNDRLESNTQADRLIGGSGDDRLIGGGGADVMTGGEGRDRFIYSSSQRGVDVITDFQVTRRSAIDLIDLSRVFSRAGYSSTDRFRRYVRLTAVGANTTVRVDFNGNTTGGFQSLVTLNAVSNLTANAFLVS</sequence>
<dbReference type="InterPro" id="IPR025592">
    <property type="entry name" value="DUF4347"/>
</dbReference>
<dbReference type="InterPro" id="IPR019960">
    <property type="entry name" value="T1SS_VCA0849"/>
</dbReference>
<feature type="compositionally biased region" description="Basic and acidic residues" evidence="3">
    <location>
        <begin position="612"/>
        <end position="621"/>
    </location>
</feature>